<feature type="binding site" evidence="5">
    <location>
        <position position="218"/>
    </location>
    <ligand>
        <name>chlorophyll a</name>
        <dbReference type="ChEBI" id="CHEBI:58416"/>
        <label>1</label>
    </ligand>
</feature>
<reference evidence="6" key="1">
    <citation type="submission" date="2014-11" db="EMBL/GenBank/DDBJ databases">
        <authorList>
            <person name="Otto D Thomas"/>
            <person name="Naeem Raeece"/>
        </authorList>
    </citation>
    <scope>NUCLEOTIDE SEQUENCE</scope>
</reference>
<dbReference type="AlphaFoldDB" id="A0A0G4HG87"/>
<keyword evidence="5" id="KW-0148">Chlorophyll</keyword>
<keyword evidence="5" id="KW-0157">Chromophore</keyword>
<dbReference type="PANTHER" id="PTHR21649">
    <property type="entry name" value="CHLOROPHYLL A/B BINDING PROTEIN"/>
    <property type="match status" value="1"/>
</dbReference>
<dbReference type="EMBL" id="CDMZ01002608">
    <property type="protein sequence ID" value="CEM43094.1"/>
    <property type="molecule type" value="Genomic_DNA"/>
</dbReference>
<evidence type="ECO:0000256" key="5">
    <source>
        <dbReference type="PIRSR" id="PIRSR601344-1"/>
    </source>
</evidence>
<dbReference type="GO" id="GO:0009765">
    <property type="term" value="P:photosynthesis, light harvesting"/>
    <property type="evidence" value="ECO:0007669"/>
    <property type="project" value="InterPro"/>
</dbReference>
<dbReference type="SUPFAM" id="SSF103511">
    <property type="entry name" value="Chlorophyll a-b binding protein"/>
    <property type="match status" value="1"/>
</dbReference>
<proteinExistence type="predicted"/>
<organism evidence="6">
    <name type="scientific">Chromera velia CCMP2878</name>
    <dbReference type="NCBI Taxonomy" id="1169474"/>
    <lineage>
        <taxon>Eukaryota</taxon>
        <taxon>Sar</taxon>
        <taxon>Alveolata</taxon>
        <taxon>Colpodellida</taxon>
        <taxon>Chromeraceae</taxon>
        <taxon>Chromera</taxon>
    </lineage>
</organism>
<dbReference type="GO" id="GO:0016020">
    <property type="term" value="C:membrane"/>
    <property type="evidence" value="ECO:0007669"/>
    <property type="project" value="InterPro"/>
</dbReference>
<dbReference type="SMR" id="A0A0G4HG87"/>
<feature type="binding site" evidence="5">
    <location>
        <position position="212"/>
    </location>
    <ligand>
        <name>chlorophyll a</name>
        <dbReference type="ChEBI" id="CHEBI:58416"/>
        <label>1</label>
    </ligand>
</feature>
<protein>
    <submittedName>
        <fullName evidence="6">Uncharacterized protein</fullName>
    </submittedName>
</protein>
<evidence type="ECO:0000256" key="3">
    <source>
        <dbReference type="ARBA" id="ARBA00022531"/>
    </source>
</evidence>
<dbReference type="VEuPathDB" id="CryptoDB:Cvel_6744"/>
<evidence type="ECO:0000256" key="2">
    <source>
        <dbReference type="ARBA" id="ARBA00022528"/>
    </source>
</evidence>
<dbReference type="InterPro" id="IPR001344">
    <property type="entry name" value="Chloro_AB-bd_pln"/>
</dbReference>
<dbReference type="GO" id="GO:0009507">
    <property type="term" value="C:chloroplast"/>
    <property type="evidence" value="ECO:0007669"/>
    <property type="project" value="UniProtKB-SubCell"/>
</dbReference>
<feature type="binding site" description="axial binding residue" evidence="5">
    <location>
        <position position="119"/>
    </location>
    <ligand>
        <name>chlorophyll b</name>
        <dbReference type="ChEBI" id="CHEBI:61721"/>
        <label>1</label>
    </ligand>
    <ligandPart>
        <name>Mg</name>
        <dbReference type="ChEBI" id="CHEBI:25107"/>
    </ligandPart>
</feature>
<feature type="binding site" evidence="5">
    <location>
        <position position="230"/>
    </location>
    <ligand>
        <name>chlorophyll a</name>
        <dbReference type="ChEBI" id="CHEBI:58416"/>
        <label>1</label>
    </ligand>
</feature>
<evidence type="ECO:0000256" key="1">
    <source>
        <dbReference type="ARBA" id="ARBA00004229"/>
    </source>
</evidence>
<feature type="binding site" evidence="5">
    <location>
        <position position="94"/>
    </location>
    <ligand>
        <name>chlorophyll a</name>
        <dbReference type="ChEBI" id="CHEBI:58416"/>
        <label>1</label>
    </ligand>
</feature>
<accession>A0A0G4HG87</accession>
<gene>
    <name evidence="6" type="ORF">Cvel_6744</name>
</gene>
<dbReference type="PhylomeDB" id="A0A0G4HG87"/>
<keyword evidence="3" id="KW-0602">Photosynthesis</keyword>
<feature type="binding site" evidence="5">
    <location>
        <position position="213"/>
    </location>
    <ligand>
        <name>chlorophyll a</name>
        <dbReference type="ChEBI" id="CHEBI:58416"/>
        <label>1</label>
    </ligand>
</feature>
<keyword evidence="2" id="KW-0150">Chloroplast</keyword>
<evidence type="ECO:0000256" key="4">
    <source>
        <dbReference type="ARBA" id="ARBA00022640"/>
    </source>
</evidence>
<keyword evidence="4" id="KW-0934">Plastid</keyword>
<feature type="binding site" evidence="5">
    <location>
        <position position="114"/>
    </location>
    <ligand>
        <name>chlorophyll a</name>
        <dbReference type="ChEBI" id="CHEBI:58416"/>
        <label>1</label>
    </ligand>
</feature>
<evidence type="ECO:0000313" key="6">
    <source>
        <dbReference type="EMBL" id="CEM43094.1"/>
    </source>
</evidence>
<sequence>MRSVGVALCAAFCASPSEAFSGLRVPSLRPTTAERSSSSVLEAGKDDKSPIQTLTAEFSKEPSPSLPFMWTPKWLAEHKDQLPAYSGFDPLCLSELLTDPSKGEKRLDWLQAAEIKHGRVAMLGTLGYIGTDIGIRFPGPMHEVSSFDAHEVFVNNGQLTAMAFWVALLELIDLVPRIDPSQPQRAPGEYGFDPLGFQKNKSPKDLMTMRTKEIKNGRLAMLAFIGMFIQSAYSENHSFPYATGFIA</sequence>
<dbReference type="Gene3D" id="1.10.3460.10">
    <property type="entry name" value="Chlorophyll a/b binding protein domain"/>
    <property type="match status" value="1"/>
</dbReference>
<dbReference type="InterPro" id="IPR022796">
    <property type="entry name" value="Chloroa_b-bind"/>
</dbReference>
<dbReference type="Pfam" id="PF00504">
    <property type="entry name" value="Chloroa_b-bind"/>
    <property type="match status" value="1"/>
</dbReference>
<dbReference type="GO" id="GO:0016168">
    <property type="term" value="F:chlorophyll binding"/>
    <property type="evidence" value="ECO:0007669"/>
    <property type="project" value="UniProtKB-KW"/>
</dbReference>
<feature type="binding site" evidence="5">
    <location>
        <position position="117"/>
    </location>
    <ligand>
        <name>chlorophyll a</name>
        <dbReference type="ChEBI" id="CHEBI:58416"/>
        <label>1</label>
    </ligand>
</feature>
<name>A0A0G4HG87_9ALVE</name>
<feature type="binding site" evidence="5">
    <location>
        <position position="216"/>
    </location>
    <ligand>
        <name>chlorophyll a</name>
        <dbReference type="ChEBI" id="CHEBI:58416"/>
        <label>5</label>
    </ligand>
</feature>
<comment type="subcellular location">
    <subcellularLocation>
        <location evidence="1">Plastid</location>
        <location evidence="1">Chloroplast</location>
    </subcellularLocation>
</comment>